<dbReference type="HAMAP" id="MF_00652">
    <property type="entry name" value="UPF0246"/>
    <property type="match status" value="1"/>
</dbReference>
<comment type="caution">
    <text evidence="2">The sequence shown here is derived from an EMBL/GenBank/DDBJ whole genome shotgun (WGS) entry which is preliminary data.</text>
</comment>
<dbReference type="InterPro" id="IPR005583">
    <property type="entry name" value="YaaA"/>
</dbReference>
<dbReference type="EMBL" id="AEUZ02000001">
    <property type="protein sequence ID" value="EHJ57797.1"/>
    <property type="molecule type" value="Genomic_DNA"/>
</dbReference>
<dbReference type="Proteomes" id="UP000005388">
    <property type="component" value="Unassembled WGS sequence"/>
</dbReference>
<dbReference type="NCBIfam" id="NF002543">
    <property type="entry name" value="PRK02101.1-4"/>
    <property type="match status" value="1"/>
</dbReference>
<reference evidence="2 3" key="1">
    <citation type="journal article" date="2014" name="Int. J. Syst. Evol. Microbiol.">
        <title>Phylogenomics and the dynamic genome evolution of the genus Streptococcus.</title>
        <authorList>
            <consortium name="The Broad Institute Genome Sequencing Platform"/>
            <person name="Richards V.P."/>
            <person name="Palmer S.R."/>
            <person name="Pavinski Bitar P.D."/>
            <person name="Qin X."/>
            <person name="Weinstock G.M."/>
            <person name="Highlander S.K."/>
            <person name="Town C.D."/>
            <person name="Burne R.A."/>
            <person name="Stanhope M.J."/>
        </authorList>
    </citation>
    <scope>NUCLEOTIDE SEQUENCE [LARGE SCALE GENOMIC DNA]</scope>
    <source>
        <strain evidence="2 3">2285-97</strain>
    </source>
</reference>
<dbReference type="GO" id="GO:0033194">
    <property type="term" value="P:response to hydroperoxide"/>
    <property type="evidence" value="ECO:0007669"/>
    <property type="project" value="TreeGrafter"/>
</dbReference>
<dbReference type="RefSeq" id="WP_006740489.1">
    <property type="nucleotide sequence ID" value="NZ_AEUZ02000001.1"/>
</dbReference>
<dbReference type="PANTHER" id="PTHR30283:SF4">
    <property type="entry name" value="PEROXIDE STRESS RESISTANCE PROTEIN YAAA"/>
    <property type="match status" value="1"/>
</dbReference>
<name>G5KGS8_9STRE</name>
<sequence>MITFLIPTAKELSNTQSIEKTTLPLAKKTKELIDEMSSFSVDKLQKGYKIKEEAAKTEKQRWELLAQRQNQSFPALSLFNGLMYRHINRDNLSSIERQFLNKHVFITSSLYGIIPALFPIAPHRLDFHNAFKIHDKRLSQLWREDYDHFAAQQDTIVSLLSSEFESVFSPNISAKFIRVKFYEEKEGQLKSHSTISKKGRGDLLTQILTKQIQTLDELRAISFEGYTYSVEKSTPKELIYLKKGN</sequence>
<dbReference type="eggNOG" id="COG3022">
    <property type="taxonomic scope" value="Bacteria"/>
</dbReference>
<organism evidence="2 3">
    <name type="scientific">Streptococcus urinalis 2285-97</name>
    <dbReference type="NCBI Taxonomy" id="764291"/>
    <lineage>
        <taxon>Bacteria</taxon>
        <taxon>Bacillati</taxon>
        <taxon>Bacillota</taxon>
        <taxon>Bacilli</taxon>
        <taxon>Lactobacillales</taxon>
        <taxon>Streptococcaceae</taxon>
        <taxon>Streptococcus</taxon>
    </lineage>
</organism>
<dbReference type="AlphaFoldDB" id="G5KGS8"/>
<proteinExistence type="inferred from homology"/>
<dbReference type="Pfam" id="PF03883">
    <property type="entry name" value="H2O2_YaaD"/>
    <property type="match status" value="1"/>
</dbReference>
<dbReference type="GO" id="GO:0005829">
    <property type="term" value="C:cytosol"/>
    <property type="evidence" value="ECO:0007669"/>
    <property type="project" value="TreeGrafter"/>
</dbReference>
<comment type="similarity">
    <text evidence="1">Belongs to the UPF0246 family.</text>
</comment>
<gene>
    <name evidence="2" type="ORF">STRUR_0100</name>
</gene>
<evidence type="ECO:0000313" key="2">
    <source>
        <dbReference type="EMBL" id="EHJ57797.1"/>
    </source>
</evidence>
<dbReference type="PANTHER" id="PTHR30283">
    <property type="entry name" value="PEROXIDE STRESS RESPONSE PROTEIN YAAA"/>
    <property type="match status" value="1"/>
</dbReference>
<accession>G5KGS8</accession>
<evidence type="ECO:0000256" key="1">
    <source>
        <dbReference type="HAMAP-Rule" id="MF_00652"/>
    </source>
</evidence>
<dbReference type="STRING" id="764291.STRUR_0100"/>
<protein>
    <recommendedName>
        <fullName evidence="1">UPF0246 protein STRUR_0100</fullName>
    </recommendedName>
</protein>
<evidence type="ECO:0000313" key="3">
    <source>
        <dbReference type="Proteomes" id="UP000005388"/>
    </source>
</evidence>
<keyword evidence="3" id="KW-1185">Reference proteome</keyword>